<feature type="compositionally biased region" description="Basic residues" evidence="1">
    <location>
        <begin position="1"/>
        <end position="32"/>
    </location>
</feature>
<accession>A0A1V0SLH3</accession>
<gene>
    <name evidence="2" type="ORF">Klosneuvirus_6_30</name>
</gene>
<protein>
    <submittedName>
        <fullName evidence="2">Uncharacterized protein</fullName>
    </submittedName>
</protein>
<feature type="region of interest" description="Disordered" evidence="1">
    <location>
        <begin position="1"/>
        <end position="41"/>
    </location>
</feature>
<evidence type="ECO:0000256" key="1">
    <source>
        <dbReference type="SAM" id="MobiDB-lite"/>
    </source>
</evidence>
<dbReference type="EMBL" id="KY684113">
    <property type="protein sequence ID" value="ARF12468.1"/>
    <property type="molecule type" value="Genomic_DNA"/>
</dbReference>
<reference evidence="2" key="1">
    <citation type="journal article" date="2017" name="Science">
        <title>Giant viruses with an expanded complement of translation system components.</title>
        <authorList>
            <person name="Schulz F."/>
            <person name="Yutin N."/>
            <person name="Ivanova N.N."/>
            <person name="Ortega D.R."/>
            <person name="Lee T.K."/>
            <person name="Vierheilig J."/>
            <person name="Daims H."/>
            <person name="Horn M."/>
            <person name="Wagner M."/>
            <person name="Jensen G.J."/>
            <person name="Kyrpides N.C."/>
            <person name="Koonin E.V."/>
            <person name="Woyke T."/>
        </authorList>
    </citation>
    <scope>NUCLEOTIDE SEQUENCE</scope>
    <source>
        <strain evidence="2">KNV1</strain>
    </source>
</reference>
<proteinExistence type="predicted"/>
<name>A0A1V0SLH3_9VIRU</name>
<evidence type="ECO:0000313" key="2">
    <source>
        <dbReference type="EMBL" id="ARF12468.1"/>
    </source>
</evidence>
<organism evidence="2">
    <name type="scientific">Klosneuvirus KNV1</name>
    <dbReference type="NCBI Taxonomy" id="1977640"/>
    <lineage>
        <taxon>Viruses</taxon>
        <taxon>Varidnaviria</taxon>
        <taxon>Bamfordvirae</taxon>
        <taxon>Nucleocytoviricota</taxon>
        <taxon>Megaviricetes</taxon>
        <taxon>Imitervirales</taxon>
        <taxon>Mimiviridae</taxon>
        <taxon>Klosneuvirinae</taxon>
        <taxon>Klosneuvirus</taxon>
    </lineage>
</organism>
<sequence>MSKHTHKHKSRHSSHKSKHSHKSSRGHKHCHKNSSSNSHEHEHEHKQCEHHGPDECCDKCGCNKNCKVEQVPSYLTTSLQVPNTASYVDNGGLILKVHPKVSYDGSYVYTVYESYPNAGAIVAEVFSNTLGVLSSVVQLQADSFNVDGNINSGSASSDFSLFSVIDDDGTNNIRVSVYDTSLILLYSTTFTDYYPSSQSGKGGIFTHDNKYLFVSYLTDTNVGIVKVLSVTANLSVITTYQLPNFPTEPKLIRLHNHDYIVIGFGTVTTFTDPIISPPFGFNILEFHRNTPSLMLIVTSPLLPSFPNIDITKTSDNDNARIVISMKDNNANVYGVNYPSIPNILPLPSSGATDTNDLQIFDYNAETLHFHKVLSMNIEGGGTAWWVPESHGKVLTIMQSVSAVLDGTTFQTSVGNNTISWLVIDSLEHKNRKTRVVGQIHLSGPADYLSFSRNTKWFAVGCTMVTPDGSATYPNFGLQTTNGYIQPTGYNNLMYYNVSYPCVHKKH</sequence>